<sequence>MSDGEGPLEELPDARWVDPAVLSGLLARYGWQRRGGVPGRYTRWTPPVGTRFADREVSLLVPHGGRWEDHGELLHEALTALARSGAPSAVRILRGLAVPGDEIRWMREVPRTAGTVSWEAAERLWTGVRAMLLAVAHADCPPHGYFGERHARYVAGVLSQVLVESSPGGRPLTVYAPVPQGRPLTTALLRSLNATRDAVDHRRATGSMEAFDSAVDRGVCRELTESLVRLVHGAALVEVSLSWSSAVGPPHGYPNRPPAVVFSPVDLPVLREAGVRYLHAEQSVAVRITGEVVALYRRSADGAGTVRLRVLAGADVEQVVAQLAGGRYRVAAHAHLAGVPVRVSGLLHGRGGFRRLTAVREVTPAPVDPQERERLSASVRGAAELVEELREQRG</sequence>
<protein>
    <submittedName>
        <fullName evidence="1">Uncharacterized protein</fullName>
    </submittedName>
</protein>
<name>A0A0T6LWA9_WENVI</name>
<keyword evidence="2" id="KW-1185">Reference proteome</keyword>
<dbReference type="RefSeq" id="WP_018382199.1">
    <property type="nucleotide sequence ID" value="NZ_LLZU01000005.1"/>
</dbReference>
<dbReference type="STRING" id="76728.AQ490_14675"/>
<dbReference type="eggNOG" id="ENOG502ZBTI">
    <property type="taxonomic scope" value="Bacteria"/>
</dbReference>
<dbReference type="Proteomes" id="UP000050867">
    <property type="component" value="Unassembled WGS sequence"/>
</dbReference>
<organism evidence="1 2">
    <name type="scientific">Wenjunlia vitaminophila</name>
    <name type="common">Streptomyces vitaminophilus</name>
    <dbReference type="NCBI Taxonomy" id="76728"/>
    <lineage>
        <taxon>Bacteria</taxon>
        <taxon>Bacillati</taxon>
        <taxon>Actinomycetota</taxon>
        <taxon>Actinomycetes</taxon>
        <taxon>Kitasatosporales</taxon>
        <taxon>Streptomycetaceae</taxon>
        <taxon>Wenjunlia</taxon>
    </lineage>
</organism>
<gene>
    <name evidence="1" type="ORF">AQ490_14675</name>
</gene>
<dbReference type="OrthoDB" id="4331634at2"/>
<dbReference type="EMBL" id="LLZU01000005">
    <property type="protein sequence ID" value="KRV50340.1"/>
    <property type="molecule type" value="Genomic_DNA"/>
</dbReference>
<evidence type="ECO:0000313" key="2">
    <source>
        <dbReference type="Proteomes" id="UP000050867"/>
    </source>
</evidence>
<proteinExistence type="predicted"/>
<evidence type="ECO:0000313" key="1">
    <source>
        <dbReference type="EMBL" id="KRV50340.1"/>
    </source>
</evidence>
<comment type="caution">
    <text evidence="1">The sequence shown here is derived from an EMBL/GenBank/DDBJ whole genome shotgun (WGS) entry which is preliminary data.</text>
</comment>
<accession>A0A0T6LWA9</accession>
<reference evidence="1 2" key="1">
    <citation type="submission" date="2015-10" db="EMBL/GenBank/DDBJ databases">
        <title>Draft genome sequence of pyrrolomycin-producing Streptomyces vitaminophilus.</title>
        <authorList>
            <person name="Graham D.E."/>
            <person name="Mahan K.M."/>
            <person name="Klingeman D.M."/>
            <person name="Hettich R.L."/>
            <person name="Parry R.J."/>
        </authorList>
    </citation>
    <scope>NUCLEOTIDE SEQUENCE [LARGE SCALE GENOMIC DNA]</scope>
    <source>
        <strain evidence="1 2">ATCC 31673</strain>
    </source>
</reference>
<dbReference type="AlphaFoldDB" id="A0A0T6LWA9"/>